<organism evidence="4 5">
    <name type="scientific">Modestobacter roseus</name>
    <dbReference type="NCBI Taxonomy" id="1181884"/>
    <lineage>
        <taxon>Bacteria</taxon>
        <taxon>Bacillati</taxon>
        <taxon>Actinomycetota</taxon>
        <taxon>Actinomycetes</taxon>
        <taxon>Geodermatophilales</taxon>
        <taxon>Geodermatophilaceae</taxon>
        <taxon>Modestobacter</taxon>
    </lineage>
</organism>
<reference evidence="4 5" key="1">
    <citation type="submission" date="2019-07" db="EMBL/GenBank/DDBJ databases">
        <title>R&amp;d 2014.</title>
        <authorList>
            <person name="Klenk H.-P."/>
        </authorList>
    </citation>
    <scope>NUCLEOTIDE SEQUENCE [LARGE SCALE GENOMIC DNA]</scope>
    <source>
        <strain evidence="4 5">DSM 45764</strain>
    </source>
</reference>
<evidence type="ECO:0000256" key="1">
    <source>
        <dbReference type="SAM" id="MobiDB-lite"/>
    </source>
</evidence>
<dbReference type="InterPro" id="IPR000873">
    <property type="entry name" value="AMP-dep_synth/lig_dom"/>
</dbReference>
<feature type="region of interest" description="Disordered" evidence="1">
    <location>
        <begin position="538"/>
        <end position="563"/>
    </location>
</feature>
<comment type="caution">
    <text evidence="4">The sequence shown here is derived from an EMBL/GenBank/DDBJ whole genome shotgun (WGS) entry which is preliminary data.</text>
</comment>
<evidence type="ECO:0000313" key="5">
    <source>
        <dbReference type="Proteomes" id="UP000321490"/>
    </source>
</evidence>
<dbReference type="Proteomes" id="UP000321490">
    <property type="component" value="Unassembled WGS sequence"/>
</dbReference>
<evidence type="ECO:0000259" key="2">
    <source>
        <dbReference type="Pfam" id="PF00501"/>
    </source>
</evidence>
<dbReference type="Pfam" id="PF13193">
    <property type="entry name" value="AMP-binding_C"/>
    <property type="match status" value="1"/>
</dbReference>
<dbReference type="EMBL" id="VLKF01000001">
    <property type="protein sequence ID" value="TWH74699.1"/>
    <property type="molecule type" value="Genomic_DNA"/>
</dbReference>
<gene>
    <name evidence="4" type="ORF">JD78_03244</name>
</gene>
<dbReference type="Pfam" id="PF00501">
    <property type="entry name" value="AMP-binding"/>
    <property type="match status" value="1"/>
</dbReference>
<dbReference type="SUPFAM" id="SSF56801">
    <property type="entry name" value="Acetyl-CoA synthetase-like"/>
    <property type="match status" value="1"/>
</dbReference>
<dbReference type="AlphaFoldDB" id="A0A562IUL6"/>
<dbReference type="PANTHER" id="PTHR43767">
    <property type="entry name" value="LONG-CHAIN-FATTY-ACID--COA LIGASE"/>
    <property type="match status" value="1"/>
</dbReference>
<dbReference type="RefSeq" id="WP_166521229.1">
    <property type="nucleotide sequence ID" value="NZ_ML762483.1"/>
</dbReference>
<dbReference type="InterPro" id="IPR045851">
    <property type="entry name" value="AMP-bd_C_sf"/>
</dbReference>
<feature type="compositionally biased region" description="Polar residues" evidence="1">
    <location>
        <begin position="539"/>
        <end position="556"/>
    </location>
</feature>
<sequence length="563" mass="58219">MTAPAADAVQRDDVATRLEAVADAISALDPGRAALVAGERAVTWAEFDQQAARLAGHLAAAGVGPGARVGIGLHNSPEYLIGVFAACKLRAVPVNVNYRYRATELAQVLGYVAAEAVLVDDGLAGTLAEVAGRLPSLRTVVRCGPGSQDDGAVPWEQALDAAPLPRCERSPDDQVWLLTGGTTGAPKAVVWDSAGVCAVVASAYRRAGVPVPRDRAGAVAAAVAAVRGGTAPVVLPGSPLMHGTGFFAAFGNLLRGGCVVTLTDPSLDPAELWRAVERHGVEELAIVGDAFAVPLLAELDRAAAAGRPYDLGSLRRVISSGVRWSPDVKRRLLAAGRMTLQDTIAATEGGPFGVSLVGPDPESVTTRFALPENARVLTPDGRDVVPGSGEVGELASSGALPLGYLDAPELTASVFRMVDGVRHVVPGDSATVEADGTLSLLGRGSGVINTGGEKVFAEEVEQALLDHPLVRDAVVLGLPDDRWGSRVTALVVADPPGEATARSLADHVGSVLAGYKRPRSVLFVETVRRSASGKVDRSWAQQAARQLTGPAPTSSTEIEEARR</sequence>
<dbReference type="Gene3D" id="3.30.300.30">
    <property type="match status" value="1"/>
</dbReference>
<dbReference type="InterPro" id="IPR050237">
    <property type="entry name" value="ATP-dep_AMP-bd_enzyme"/>
</dbReference>
<feature type="domain" description="AMP-dependent synthetase/ligase" evidence="2">
    <location>
        <begin position="29"/>
        <end position="399"/>
    </location>
</feature>
<proteinExistence type="predicted"/>
<dbReference type="PANTHER" id="PTHR43767:SF1">
    <property type="entry name" value="NONRIBOSOMAL PEPTIDE SYNTHASE PES1 (EUROFUNG)-RELATED"/>
    <property type="match status" value="1"/>
</dbReference>
<name>A0A562IUL6_9ACTN</name>
<dbReference type="InterPro" id="IPR042099">
    <property type="entry name" value="ANL_N_sf"/>
</dbReference>
<evidence type="ECO:0000259" key="3">
    <source>
        <dbReference type="Pfam" id="PF13193"/>
    </source>
</evidence>
<accession>A0A562IUL6</accession>
<protein>
    <submittedName>
        <fullName evidence="4">Fatty-acyl-CoA synthase</fullName>
    </submittedName>
</protein>
<keyword evidence="5" id="KW-1185">Reference proteome</keyword>
<dbReference type="GO" id="GO:0016878">
    <property type="term" value="F:acid-thiol ligase activity"/>
    <property type="evidence" value="ECO:0007669"/>
    <property type="project" value="UniProtKB-ARBA"/>
</dbReference>
<feature type="domain" description="AMP-binding enzyme C-terminal" evidence="3">
    <location>
        <begin position="459"/>
        <end position="534"/>
    </location>
</feature>
<dbReference type="Gene3D" id="3.40.50.12780">
    <property type="entry name" value="N-terminal domain of ligase-like"/>
    <property type="match status" value="1"/>
</dbReference>
<evidence type="ECO:0000313" key="4">
    <source>
        <dbReference type="EMBL" id="TWH74699.1"/>
    </source>
</evidence>
<dbReference type="InterPro" id="IPR025110">
    <property type="entry name" value="AMP-bd_C"/>
</dbReference>